<dbReference type="EMBL" id="CAVMBE010000014">
    <property type="protein sequence ID" value="CAK3937275.1"/>
    <property type="molecule type" value="Genomic_DNA"/>
</dbReference>
<accession>A0AAI9E9B2</accession>
<dbReference type="Gene3D" id="2.70.50.70">
    <property type="match status" value="1"/>
</dbReference>
<reference evidence="3" key="1">
    <citation type="submission" date="2023-11" db="EMBL/GenBank/DDBJ databases">
        <authorList>
            <person name="Alioto T."/>
            <person name="Alioto T."/>
            <person name="Gomez Garrido J."/>
        </authorList>
    </citation>
    <scope>NUCLEOTIDE SEQUENCE</scope>
</reference>
<evidence type="ECO:0000313" key="4">
    <source>
        <dbReference type="Proteomes" id="UP001296104"/>
    </source>
</evidence>
<gene>
    <name evidence="3" type="ORF">LECACI_7A003036</name>
</gene>
<sequence length="373" mass="38357">MIFKAATAFLASSFLLGTANAHLFIATPEPIEGTNVKPPLDASGSDFPCHGVKLPFAGKVKMPAGSTQKLSFDLGGGANTAVHGGGSCQMSVTYETDPAKLKDPASWHVIYSIEGGCPSDTKGNLPTAVECDGTNSPDCVNSFNFTIPKGLKNGKATLAWTWFNSVGNREIYMNCIDADITGGDGSEMASLPSMFVANLASIDQCPTTEQYNVKFPDPGKYVTTHTQGNPYPLAVPTGPGCSKGSASGTNSPSPYTSSAAATTSSAAPSPSSYAPASSSPSAAPSSTENTSSSAAAPTATGSSGTCPDSQVSCPTPGDIICVDSTHFGICDVDNCAIPMDVAAGTTCANGKISKRWSKRDIEKHRRRHTHGAH</sequence>
<evidence type="ECO:0000256" key="1">
    <source>
        <dbReference type="SAM" id="MobiDB-lite"/>
    </source>
</evidence>
<dbReference type="PANTHER" id="PTHR36182:SF2">
    <property type="entry name" value="LYTIC POLYSACCHARIDE MONOOXYGENASE"/>
    <property type="match status" value="1"/>
</dbReference>
<feature type="compositionally biased region" description="Low complexity" evidence="1">
    <location>
        <begin position="249"/>
        <end position="305"/>
    </location>
</feature>
<dbReference type="PANTHER" id="PTHR36182">
    <property type="entry name" value="PROTEIN, PUTATIVE (AFU_ORTHOLOGUE AFUA_6G10930)-RELATED"/>
    <property type="match status" value="1"/>
</dbReference>
<keyword evidence="4" id="KW-1185">Reference proteome</keyword>
<dbReference type="Proteomes" id="UP001296104">
    <property type="component" value="Unassembled WGS sequence"/>
</dbReference>
<feature type="region of interest" description="Disordered" evidence="1">
    <location>
        <begin position="224"/>
        <end position="309"/>
    </location>
</feature>
<feature type="chain" id="PRO_5042580105" description="Lytic polysaccharide monooxygenase" evidence="2">
    <location>
        <begin position="22"/>
        <end position="373"/>
    </location>
</feature>
<comment type="caution">
    <text evidence="3">The sequence shown here is derived from an EMBL/GenBank/DDBJ whole genome shotgun (WGS) entry which is preliminary data.</text>
</comment>
<feature type="signal peptide" evidence="2">
    <location>
        <begin position="1"/>
        <end position="21"/>
    </location>
</feature>
<evidence type="ECO:0008006" key="5">
    <source>
        <dbReference type="Google" id="ProtNLM"/>
    </source>
</evidence>
<protein>
    <recommendedName>
        <fullName evidence="5">Lytic polysaccharide monooxygenase</fullName>
    </recommendedName>
</protein>
<keyword evidence="2" id="KW-0732">Signal</keyword>
<name>A0AAI9E9B2_9PEZI</name>
<evidence type="ECO:0000313" key="3">
    <source>
        <dbReference type="EMBL" id="CAK3937275.1"/>
    </source>
</evidence>
<evidence type="ECO:0000256" key="2">
    <source>
        <dbReference type="SAM" id="SignalP"/>
    </source>
</evidence>
<dbReference type="AlphaFoldDB" id="A0AAI9E9B2"/>
<organism evidence="3 4">
    <name type="scientific">Lecanosticta acicola</name>
    <dbReference type="NCBI Taxonomy" id="111012"/>
    <lineage>
        <taxon>Eukaryota</taxon>
        <taxon>Fungi</taxon>
        <taxon>Dikarya</taxon>
        <taxon>Ascomycota</taxon>
        <taxon>Pezizomycotina</taxon>
        <taxon>Dothideomycetes</taxon>
        <taxon>Dothideomycetidae</taxon>
        <taxon>Mycosphaerellales</taxon>
        <taxon>Mycosphaerellaceae</taxon>
        <taxon>Lecanosticta</taxon>
    </lineage>
</organism>
<proteinExistence type="predicted"/>